<accession>A0ABR5A4L4</accession>
<reference evidence="1 2" key="1">
    <citation type="submission" date="2014-12" db="EMBL/GenBank/DDBJ databases">
        <title>Draft genome sequence of Cohnella kolymensis strain B-2846.</title>
        <authorList>
            <person name="Karlyshev A.V."/>
            <person name="Kudryashova E.B."/>
        </authorList>
    </citation>
    <scope>NUCLEOTIDE SEQUENCE [LARGE SCALE GENOMIC DNA]</scope>
    <source>
        <strain evidence="1 2">VKM B-2846</strain>
    </source>
</reference>
<protein>
    <submittedName>
        <fullName evidence="1">Uncharacterized protein</fullName>
    </submittedName>
</protein>
<evidence type="ECO:0000313" key="2">
    <source>
        <dbReference type="Proteomes" id="UP000054526"/>
    </source>
</evidence>
<dbReference type="Proteomes" id="UP000054526">
    <property type="component" value="Unassembled WGS sequence"/>
</dbReference>
<organism evidence="1 2">
    <name type="scientific">Cohnella kolymensis</name>
    <dbReference type="NCBI Taxonomy" id="1590652"/>
    <lineage>
        <taxon>Bacteria</taxon>
        <taxon>Bacillati</taxon>
        <taxon>Bacillota</taxon>
        <taxon>Bacilli</taxon>
        <taxon>Bacillales</taxon>
        <taxon>Paenibacillaceae</taxon>
        <taxon>Cohnella</taxon>
    </lineage>
</organism>
<evidence type="ECO:0000313" key="1">
    <source>
        <dbReference type="EMBL" id="KIL35872.1"/>
    </source>
</evidence>
<comment type="caution">
    <text evidence="1">The sequence shown here is derived from an EMBL/GenBank/DDBJ whole genome shotgun (WGS) entry which is preliminary data.</text>
</comment>
<sequence length="87" mass="9893">MIHAQLDEHLICTGCSNLKQIESHPLLVYLPDGWNEDLLWRKWDGQWSVEKYAPPEPVPGPDLPAEITQLKATQADILLAMVMNDLM</sequence>
<proteinExistence type="predicted"/>
<dbReference type="EMBL" id="JXAL01000016">
    <property type="protein sequence ID" value="KIL35872.1"/>
    <property type="molecule type" value="Genomic_DNA"/>
</dbReference>
<name>A0ABR5A4L4_9BACL</name>
<keyword evidence="2" id="KW-1185">Reference proteome</keyword>
<dbReference type="RefSeq" id="WP_041062598.1">
    <property type="nucleotide sequence ID" value="NZ_JXAL01000016.1"/>
</dbReference>
<gene>
    <name evidence="1" type="ORF">SD71_10805</name>
</gene>